<protein>
    <submittedName>
        <fullName evidence="2">DNA double-strand break repair nuclease NurA</fullName>
    </submittedName>
</protein>
<dbReference type="SMART" id="SM00933">
    <property type="entry name" value="NurA"/>
    <property type="match status" value="1"/>
</dbReference>
<accession>A0A938YWB2</accession>
<dbReference type="Proteomes" id="UP000809243">
    <property type="component" value="Unassembled WGS sequence"/>
</dbReference>
<dbReference type="AlphaFoldDB" id="A0A938YWB2"/>
<organism evidence="2 3">
    <name type="scientific">Candidatus Iainarchaeum sp</name>
    <dbReference type="NCBI Taxonomy" id="3101447"/>
    <lineage>
        <taxon>Archaea</taxon>
        <taxon>Candidatus Iainarchaeota</taxon>
        <taxon>Candidatus Iainarchaeia</taxon>
        <taxon>Candidatus Iainarchaeales</taxon>
        <taxon>Candidatus Iainarchaeaceae</taxon>
        <taxon>Candidatus Iainarchaeum</taxon>
    </lineage>
</organism>
<proteinExistence type="predicted"/>
<sequence length="365" mass="41429">MQLHQVISEAVDNVAAMDRSRKALAERLLPLQKHNLLELKSAELLEKSLISPVEKAGLDCKIAGVDSGFIGKDLLALDLILIRSVGVVFSYERNRVAKADYYPSIYSFPEPHLSSGSLEFDEFQCNKSIQRLLQEVSTAKALIEKFSPKFCFLDGSMVPQYADKPRKDSRIKSAYHKMLEEFQSLYETAAKANCELIACVEDSRGSRFRQILQEHLLAGQKGLSGQLDNCYDAVLLDYLLKPGQRSLSFTYTSSIKEHPILMDFDEGWARAVHAFYIKPVAFDRPLRVEFLHPNGESIEEHASSIASTVFAQSCMHREYAYPAILIEADFNARLKPQEIEIVYDKILNKLGKGFKLRLRRDNRPF</sequence>
<reference evidence="2" key="1">
    <citation type="submission" date="2021-01" db="EMBL/GenBank/DDBJ databases">
        <title>Active Sulfur Cycling in an Early Earth Analoge.</title>
        <authorList>
            <person name="Hahn C.R."/>
            <person name="Youssef N.H."/>
            <person name="Elshahed M."/>
        </authorList>
    </citation>
    <scope>NUCLEOTIDE SEQUENCE</scope>
    <source>
        <strain evidence="2">Zod_Metabat.1151</strain>
    </source>
</reference>
<evidence type="ECO:0000259" key="1">
    <source>
        <dbReference type="SMART" id="SM00933"/>
    </source>
</evidence>
<evidence type="ECO:0000313" key="2">
    <source>
        <dbReference type="EMBL" id="MBN2067297.1"/>
    </source>
</evidence>
<comment type="caution">
    <text evidence="2">The sequence shown here is derived from an EMBL/GenBank/DDBJ whole genome shotgun (WGS) entry which is preliminary data.</text>
</comment>
<dbReference type="Pfam" id="PF09376">
    <property type="entry name" value="NurA"/>
    <property type="match status" value="1"/>
</dbReference>
<dbReference type="InterPro" id="IPR018977">
    <property type="entry name" value="NurA_domain"/>
</dbReference>
<name>A0A938YWB2_9ARCH</name>
<evidence type="ECO:0000313" key="3">
    <source>
        <dbReference type="Proteomes" id="UP000809243"/>
    </source>
</evidence>
<gene>
    <name evidence="2" type="ORF">JW744_02420</name>
</gene>
<dbReference type="EMBL" id="JAFGDB010000039">
    <property type="protein sequence ID" value="MBN2067297.1"/>
    <property type="molecule type" value="Genomic_DNA"/>
</dbReference>
<feature type="domain" description="NurA" evidence="1">
    <location>
        <begin position="60"/>
        <end position="334"/>
    </location>
</feature>